<sequence length="350" mass="39259">MPSIDTFAMELYGWILDNTQTDLDRAAQALGISREQTEAKFYQLARLGVVRVDEEDERLVSAVDPDAAALRYTRPVRETIKREQERLDGLMNDYGLLRSRFLQARGGGECMVEVIPRLDEVRAALNRASAECREEMLAMQPGGNRVPEALEEAVARDHAMLSRGVRMRAIYHHTSRFNGPSQVYVARASALGAEYRTVHELVNRMIIFDRDRLAFIPLRDDENAAVAIREPSIVAFLHRLFEHVWAHADAFSPASSDQLEEVSQELDRTIVQLLAGGLKDETIARRLGMSLRTTRRHIADIMKRLGAESRFQAGVLIARAEAGGHRDDALSWPAEPAAVLREPALRPVGN</sequence>
<dbReference type="PANTHER" id="PTHR34293:SF1">
    <property type="entry name" value="HTH-TYPE TRANSCRIPTIONAL REGULATOR TRMBL2"/>
    <property type="match status" value="1"/>
</dbReference>
<dbReference type="EMBL" id="JBJVNI010000022">
    <property type="protein sequence ID" value="MFM9613784.1"/>
    <property type="molecule type" value="Genomic_DNA"/>
</dbReference>
<dbReference type="InterPro" id="IPR000792">
    <property type="entry name" value="Tscrpt_reg_LuxR_C"/>
</dbReference>
<dbReference type="SUPFAM" id="SSF46894">
    <property type="entry name" value="C-terminal effector domain of the bipartite response regulators"/>
    <property type="match status" value="1"/>
</dbReference>
<dbReference type="Proteomes" id="UP001631957">
    <property type="component" value="Unassembled WGS sequence"/>
</dbReference>
<name>A0ABW9I0A5_9ACTN</name>
<keyword evidence="3" id="KW-1185">Reference proteome</keyword>
<protein>
    <submittedName>
        <fullName evidence="2">LuxR C-terminal-related transcriptional regulator</fullName>
    </submittedName>
</protein>
<proteinExistence type="predicted"/>
<dbReference type="SUPFAM" id="SSF56024">
    <property type="entry name" value="Phospholipase D/nuclease"/>
    <property type="match status" value="1"/>
</dbReference>
<dbReference type="PANTHER" id="PTHR34293">
    <property type="entry name" value="HTH-TYPE TRANSCRIPTIONAL REGULATOR TRMBL2"/>
    <property type="match status" value="1"/>
</dbReference>
<dbReference type="InterPro" id="IPR051797">
    <property type="entry name" value="TrmB-like"/>
</dbReference>
<accession>A0ABW9I0A5</accession>
<dbReference type="InterPro" id="IPR036388">
    <property type="entry name" value="WH-like_DNA-bd_sf"/>
</dbReference>
<dbReference type="RefSeq" id="WP_240656646.1">
    <property type="nucleotide sequence ID" value="NZ_JBJVNI010000022.1"/>
</dbReference>
<organism evidence="2 3">
    <name type="scientific">Streptomyces niveiscabiei</name>
    <dbReference type="NCBI Taxonomy" id="164115"/>
    <lineage>
        <taxon>Bacteria</taxon>
        <taxon>Bacillati</taxon>
        <taxon>Actinomycetota</taxon>
        <taxon>Actinomycetes</taxon>
        <taxon>Kitasatosporales</taxon>
        <taxon>Streptomycetaceae</taxon>
        <taxon>Streptomyces</taxon>
    </lineage>
</organism>
<evidence type="ECO:0000259" key="1">
    <source>
        <dbReference type="SMART" id="SM00421"/>
    </source>
</evidence>
<dbReference type="Pfam" id="PF00196">
    <property type="entry name" value="GerE"/>
    <property type="match status" value="1"/>
</dbReference>
<dbReference type="Gene3D" id="1.10.10.10">
    <property type="entry name" value="Winged helix-like DNA-binding domain superfamily/Winged helix DNA-binding domain"/>
    <property type="match status" value="1"/>
</dbReference>
<dbReference type="InterPro" id="IPR016032">
    <property type="entry name" value="Sig_transdc_resp-reg_C-effctor"/>
</dbReference>
<evidence type="ECO:0000313" key="3">
    <source>
        <dbReference type="Proteomes" id="UP001631957"/>
    </source>
</evidence>
<dbReference type="CDD" id="cd06170">
    <property type="entry name" value="LuxR_C_like"/>
    <property type="match status" value="1"/>
</dbReference>
<feature type="domain" description="HTH luxR-type" evidence="1">
    <location>
        <begin position="263"/>
        <end position="317"/>
    </location>
</feature>
<comment type="caution">
    <text evidence="2">The sequence shown here is derived from an EMBL/GenBank/DDBJ whole genome shotgun (WGS) entry which is preliminary data.</text>
</comment>
<dbReference type="SMART" id="SM00421">
    <property type="entry name" value="HTH_LUXR"/>
    <property type="match status" value="1"/>
</dbReference>
<evidence type="ECO:0000313" key="2">
    <source>
        <dbReference type="EMBL" id="MFM9613784.1"/>
    </source>
</evidence>
<reference evidence="2 3" key="1">
    <citation type="submission" date="2024-12" db="EMBL/GenBank/DDBJ databases">
        <title>Forecasting of Potato common scab and diversities of Pathogenic streptomyces spp. in china.</title>
        <authorList>
            <person name="Handique U."/>
            <person name="Wu J."/>
        </authorList>
    </citation>
    <scope>NUCLEOTIDE SEQUENCE [LARGE SCALE GENOMIC DNA]</scope>
    <source>
        <strain evidence="2 3">ZRIMU1530</strain>
    </source>
</reference>
<gene>
    <name evidence="2" type="ORF">ACKI18_34500</name>
</gene>